<evidence type="ECO:0000313" key="2">
    <source>
        <dbReference type="Proteomes" id="UP000219914"/>
    </source>
</evidence>
<proteinExistence type="predicted"/>
<protein>
    <recommendedName>
        <fullName evidence="3">Transcription factor zinc-finger domain-containing protein</fullName>
    </recommendedName>
</protein>
<dbReference type="Proteomes" id="UP000219914">
    <property type="component" value="Unassembled WGS sequence"/>
</dbReference>
<gene>
    <name evidence="1" type="ORF">CO674_13490</name>
</gene>
<sequence length="87" mass="10225">MNTRNLYWAGACAHCHQGRLIFQNDMTHRRLYVHCEECEWGWLHPSDVGDAEKGFLTLLQNFDTGDPTLEEIQQSEWRNYLTGSLRL</sequence>
<reference evidence="1 2" key="1">
    <citation type="submission" date="2017-09" db="EMBL/GenBank/DDBJ databases">
        <title>Comparative genomics of rhizobia isolated from Phaseolus vulgaris in China.</title>
        <authorList>
            <person name="Tong W."/>
        </authorList>
    </citation>
    <scope>NUCLEOTIDE SEQUENCE [LARGE SCALE GENOMIC DNA]</scope>
    <source>
        <strain evidence="1 2">FH14</strain>
    </source>
</reference>
<name>A0ABX4JSB9_9HYPH</name>
<evidence type="ECO:0000313" key="1">
    <source>
        <dbReference type="EMBL" id="PDT22965.1"/>
    </source>
</evidence>
<dbReference type="EMBL" id="NWSY01000009">
    <property type="protein sequence ID" value="PDT22965.1"/>
    <property type="molecule type" value="Genomic_DNA"/>
</dbReference>
<accession>A0ABX4JSB9</accession>
<organism evidence="1 2">
    <name type="scientific">Rhizobium hidalgonense</name>
    <dbReference type="NCBI Taxonomy" id="1538159"/>
    <lineage>
        <taxon>Bacteria</taxon>
        <taxon>Pseudomonadati</taxon>
        <taxon>Pseudomonadota</taxon>
        <taxon>Alphaproteobacteria</taxon>
        <taxon>Hyphomicrobiales</taxon>
        <taxon>Rhizobiaceae</taxon>
        <taxon>Rhizobium/Agrobacterium group</taxon>
        <taxon>Rhizobium</taxon>
    </lineage>
</organism>
<keyword evidence="2" id="KW-1185">Reference proteome</keyword>
<comment type="caution">
    <text evidence="1">The sequence shown here is derived from an EMBL/GenBank/DDBJ whole genome shotgun (WGS) entry which is preliminary data.</text>
</comment>
<evidence type="ECO:0008006" key="3">
    <source>
        <dbReference type="Google" id="ProtNLM"/>
    </source>
</evidence>